<sequence length="100" mass="11132">MSDAIVYQVFSFQNVVVSVVSLGLFVLKAWAFLDALTRRKEEYVAADKLTKPAWTIILGVALAAHMLFWDPINLLGIIGTIAAIVYLVDVRPAIRSLTRR</sequence>
<evidence type="ECO:0008006" key="3">
    <source>
        <dbReference type="Google" id="ProtNLM"/>
    </source>
</evidence>
<keyword evidence="1" id="KW-0472">Membrane</keyword>
<dbReference type="AlphaFoldDB" id="A0A6J4M2U2"/>
<feature type="transmembrane region" description="Helical" evidence="1">
    <location>
        <begin position="53"/>
        <end position="69"/>
    </location>
</feature>
<proteinExistence type="predicted"/>
<keyword evidence="1" id="KW-1133">Transmembrane helix</keyword>
<evidence type="ECO:0000256" key="1">
    <source>
        <dbReference type="SAM" id="Phobius"/>
    </source>
</evidence>
<protein>
    <recommendedName>
        <fullName evidence="3">DUF2516 family protein</fullName>
    </recommendedName>
</protein>
<evidence type="ECO:0000313" key="2">
    <source>
        <dbReference type="EMBL" id="CAA9344715.1"/>
    </source>
</evidence>
<dbReference type="EMBL" id="CADCUJ010000048">
    <property type="protein sequence ID" value="CAA9344715.1"/>
    <property type="molecule type" value="Genomic_DNA"/>
</dbReference>
<dbReference type="InterPro" id="IPR019662">
    <property type="entry name" value="DUF2516"/>
</dbReference>
<reference evidence="2" key="1">
    <citation type="submission" date="2020-02" db="EMBL/GenBank/DDBJ databases">
        <authorList>
            <person name="Meier V. D."/>
        </authorList>
    </citation>
    <scope>NUCLEOTIDE SEQUENCE</scope>
    <source>
        <strain evidence="2">AVDCRST_MAG72</strain>
    </source>
</reference>
<organism evidence="2">
    <name type="scientific">uncultured Nocardioidaceae bacterium</name>
    <dbReference type="NCBI Taxonomy" id="253824"/>
    <lineage>
        <taxon>Bacteria</taxon>
        <taxon>Bacillati</taxon>
        <taxon>Actinomycetota</taxon>
        <taxon>Actinomycetes</taxon>
        <taxon>Propionibacteriales</taxon>
        <taxon>Nocardioidaceae</taxon>
        <taxon>environmental samples</taxon>
    </lineage>
</organism>
<feature type="transmembrane region" description="Helical" evidence="1">
    <location>
        <begin position="75"/>
        <end position="94"/>
    </location>
</feature>
<gene>
    <name evidence="2" type="ORF">AVDCRST_MAG72-1046</name>
</gene>
<accession>A0A6J4M2U2</accession>
<keyword evidence="1" id="KW-0812">Transmembrane</keyword>
<dbReference type="Pfam" id="PF10724">
    <property type="entry name" value="DUF2516"/>
    <property type="match status" value="1"/>
</dbReference>
<name>A0A6J4M2U2_9ACTN</name>
<feature type="transmembrane region" description="Helical" evidence="1">
    <location>
        <begin position="12"/>
        <end position="33"/>
    </location>
</feature>